<evidence type="ECO:0000313" key="4">
    <source>
        <dbReference type="Proteomes" id="UP000193498"/>
    </source>
</evidence>
<organism evidence="3 4">
    <name type="scientific">Basidiobolus meristosporus CBS 931.73</name>
    <dbReference type="NCBI Taxonomy" id="1314790"/>
    <lineage>
        <taxon>Eukaryota</taxon>
        <taxon>Fungi</taxon>
        <taxon>Fungi incertae sedis</taxon>
        <taxon>Zoopagomycota</taxon>
        <taxon>Entomophthoromycotina</taxon>
        <taxon>Basidiobolomycetes</taxon>
        <taxon>Basidiobolales</taxon>
        <taxon>Basidiobolaceae</taxon>
        <taxon>Basidiobolus</taxon>
    </lineage>
</organism>
<keyword evidence="1" id="KW-1133">Transmembrane helix</keyword>
<dbReference type="PROSITE" id="PS50132">
    <property type="entry name" value="RGS"/>
    <property type="match status" value="1"/>
</dbReference>
<keyword evidence="4" id="KW-1185">Reference proteome</keyword>
<dbReference type="CDD" id="cd07440">
    <property type="entry name" value="RGS"/>
    <property type="match status" value="1"/>
</dbReference>
<keyword evidence="1" id="KW-0472">Membrane</keyword>
<dbReference type="Pfam" id="PF00615">
    <property type="entry name" value="RGS"/>
    <property type="match status" value="1"/>
</dbReference>
<dbReference type="SMART" id="SM00315">
    <property type="entry name" value="RGS"/>
    <property type="match status" value="1"/>
</dbReference>
<dbReference type="Proteomes" id="UP000193498">
    <property type="component" value="Unassembled WGS sequence"/>
</dbReference>
<proteinExistence type="predicted"/>
<feature type="transmembrane region" description="Helical" evidence="1">
    <location>
        <begin position="149"/>
        <end position="173"/>
    </location>
</feature>
<dbReference type="STRING" id="1314790.A0A1Y1X771"/>
<name>A0A1Y1X771_9FUNG</name>
<dbReference type="AlphaFoldDB" id="A0A1Y1X771"/>
<evidence type="ECO:0000256" key="1">
    <source>
        <dbReference type="SAM" id="Phobius"/>
    </source>
</evidence>
<dbReference type="InterPro" id="IPR016137">
    <property type="entry name" value="RGS"/>
</dbReference>
<comment type="caution">
    <text evidence="3">The sequence shown here is derived from an EMBL/GenBank/DDBJ whole genome shotgun (WGS) entry which is preliminary data.</text>
</comment>
<evidence type="ECO:0000259" key="2">
    <source>
        <dbReference type="PROSITE" id="PS50132"/>
    </source>
</evidence>
<feature type="transmembrane region" description="Helical" evidence="1">
    <location>
        <begin position="227"/>
        <end position="247"/>
    </location>
</feature>
<sequence>MEWTVSQKIYYPLTIIWNVILVVSTLLFISQRHSPSIRYRSITLSVLMVISNSLVTTLYLGREPDVESFPCFLNLWISSIAIPLWLTSVAGRFMRLAFLYHFSQAKLMAGTGSARYVDKATLENGAISTYLVLDENWYAQHREKFTTKYIAKLIGACVAFQTVLTLIIQVFTIKFQITPKIATGGCLVGWEFIPVWLTSAFYVFLLCPLFITWIRGVNDAYGIRRELIADFTLGVLAFLLYIIFASFPQMKNIRLIFPAAHWSVVALVFSHIFSIVAPTIEALKGGPKTRKSTSLASFDSMVEDPRQFEVFKRFTLRDFSVENVLFYERVIQLKLKYQDLPYNPKGSLSTEVVYELTNIYNTFITTGSEFELNLEAATISRLKERFQKELRLDVFDQALMEVRNLMYRYTYPRFVKLSRKNLEETML</sequence>
<protein>
    <submittedName>
        <fullName evidence="3">Regulator of G protein signaling superfamily</fullName>
    </submittedName>
</protein>
<feature type="domain" description="RGS" evidence="2">
    <location>
        <begin position="297"/>
        <end position="416"/>
    </location>
</feature>
<feature type="transmembrane region" description="Helical" evidence="1">
    <location>
        <begin position="73"/>
        <end position="94"/>
    </location>
</feature>
<evidence type="ECO:0000313" key="3">
    <source>
        <dbReference type="EMBL" id="ORX81184.1"/>
    </source>
</evidence>
<dbReference type="InterPro" id="IPR044926">
    <property type="entry name" value="RGS_subdomain_2"/>
</dbReference>
<keyword evidence="1" id="KW-0812">Transmembrane</keyword>
<dbReference type="Gene3D" id="1.10.167.10">
    <property type="entry name" value="Regulator of G-protein Signalling 4, domain 2"/>
    <property type="match status" value="1"/>
</dbReference>
<gene>
    <name evidence="3" type="ORF">K493DRAFT_308153</name>
</gene>
<dbReference type="SUPFAM" id="SSF48097">
    <property type="entry name" value="Regulator of G-protein signaling, RGS"/>
    <property type="match status" value="1"/>
</dbReference>
<accession>A0A1Y1X771</accession>
<dbReference type="OrthoDB" id="196547at2759"/>
<reference evidence="3 4" key="1">
    <citation type="submission" date="2016-07" db="EMBL/GenBank/DDBJ databases">
        <title>Pervasive Adenine N6-methylation of Active Genes in Fungi.</title>
        <authorList>
            <consortium name="DOE Joint Genome Institute"/>
            <person name="Mondo S.J."/>
            <person name="Dannebaum R.O."/>
            <person name="Kuo R.C."/>
            <person name="Labutti K."/>
            <person name="Haridas S."/>
            <person name="Kuo A."/>
            <person name="Salamov A."/>
            <person name="Ahrendt S.R."/>
            <person name="Lipzen A."/>
            <person name="Sullivan W."/>
            <person name="Andreopoulos W.B."/>
            <person name="Clum A."/>
            <person name="Lindquist E."/>
            <person name="Daum C."/>
            <person name="Ramamoorthy G.K."/>
            <person name="Gryganskyi A."/>
            <person name="Culley D."/>
            <person name="Magnuson J.K."/>
            <person name="James T.Y."/>
            <person name="O'Malley M.A."/>
            <person name="Stajich J.E."/>
            <person name="Spatafora J.W."/>
            <person name="Visel A."/>
            <person name="Grigoriev I.V."/>
        </authorList>
    </citation>
    <scope>NUCLEOTIDE SEQUENCE [LARGE SCALE GENOMIC DNA]</scope>
    <source>
        <strain evidence="3 4">CBS 931.73</strain>
    </source>
</reference>
<feature type="transmembrane region" description="Helical" evidence="1">
    <location>
        <begin position="259"/>
        <end position="280"/>
    </location>
</feature>
<feature type="transmembrane region" description="Helical" evidence="1">
    <location>
        <begin position="193"/>
        <end position="215"/>
    </location>
</feature>
<dbReference type="EMBL" id="MCFE01000713">
    <property type="protein sequence ID" value="ORX81184.1"/>
    <property type="molecule type" value="Genomic_DNA"/>
</dbReference>
<dbReference type="InterPro" id="IPR036305">
    <property type="entry name" value="RGS_sf"/>
</dbReference>
<feature type="transmembrane region" description="Helical" evidence="1">
    <location>
        <begin position="12"/>
        <end position="30"/>
    </location>
</feature>
<dbReference type="PANTHER" id="PTHR10845:SF192">
    <property type="entry name" value="DOUBLE HIT, ISOFORM B"/>
    <property type="match status" value="1"/>
</dbReference>
<feature type="transmembrane region" description="Helical" evidence="1">
    <location>
        <begin position="42"/>
        <end position="61"/>
    </location>
</feature>
<dbReference type="PANTHER" id="PTHR10845">
    <property type="entry name" value="REGULATOR OF G PROTEIN SIGNALING"/>
    <property type="match status" value="1"/>
</dbReference>
<dbReference type="PRINTS" id="PR01301">
    <property type="entry name" value="RGSPROTEIN"/>
</dbReference>
<dbReference type="InParanoid" id="A0A1Y1X771"/>